<evidence type="ECO:0000256" key="1">
    <source>
        <dbReference type="ARBA" id="ARBA00004496"/>
    </source>
</evidence>
<dbReference type="GO" id="GO:0005615">
    <property type="term" value="C:extracellular space"/>
    <property type="evidence" value="ECO:0007669"/>
    <property type="project" value="TreeGrafter"/>
</dbReference>
<dbReference type="InterPro" id="IPR014347">
    <property type="entry name" value="Tautomerase/MIF_sf"/>
</dbReference>
<accession>A0A0B6ZX45</accession>
<keyword evidence="4" id="KW-0963">Cytoplasm</keyword>
<dbReference type="PANTHER" id="PTHR11954:SF22">
    <property type="entry name" value="D-DOPACHROME DECARBOXYLASE"/>
    <property type="match status" value="1"/>
</dbReference>
<dbReference type="SUPFAM" id="SSF55331">
    <property type="entry name" value="Tautomerase/MIF"/>
    <property type="match status" value="1"/>
</dbReference>
<evidence type="ECO:0000256" key="6">
    <source>
        <dbReference type="ARBA" id="ARBA00023101"/>
    </source>
</evidence>
<keyword evidence="6" id="KW-0470">Melanin biosynthesis</keyword>
<evidence type="ECO:0000256" key="7">
    <source>
        <dbReference type="ARBA" id="ARBA00023239"/>
    </source>
</evidence>
<evidence type="ECO:0000256" key="2">
    <source>
        <dbReference type="ARBA" id="ARBA00005851"/>
    </source>
</evidence>
<evidence type="ECO:0000256" key="9">
    <source>
        <dbReference type="ARBA" id="ARBA00038884"/>
    </source>
</evidence>
<dbReference type="PANTHER" id="PTHR11954">
    <property type="entry name" value="D-DOPACHROME DECARBOXYLASE"/>
    <property type="match status" value="1"/>
</dbReference>
<comment type="subcellular location">
    <subcellularLocation>
        <location evidence="1">Cytoplasm</location>
    </subcellularLocation>
</comment>
<sequence>MPLCFLHTNLKESALEDGIELRIARTIGQILGKPLEKMNIIIVPGVRLLRFGTTEPACILNIHSIAVFDADRNPTYTPALKTMLKDELNLPEERCSIVYHDLDSNFLG</sequence>
<dbReference type="Gene3D" id="3.30.429.10">
    <property type="entry name" value="Macrophage Migration Inhibitory Factor"/>
    <property type="match status" value="1"/>
</dbReference>
<evidence type="ECO:0000256" key="8">
    <source>
        <dbReference type="ARBA" id="ARBA00037460"/>
    </source>
</evidence>
<dbReference type="GO" id="GO:0042438">
    <property type="term" value="P:melanin biosynthetic process"/>
    <property type="evidence" value="ECO:0007669"/>
    <property type="project" value="UniProtKB-KW"/>
</dbReference>
<gene>
    <name evidence="10" type="primary">ORF81974</name>
</gene>
<comment type="function">
    <text evidence="8">Tautomerization of D-dopachrome with decarboxylation to give 5,6-dihydroxyindole (DHI).</text>
</comment>
<dbReference type="GO" id="GO:0033981">
    <property type="term" value="F:D-dopachrome decarboxylase activity"/>
    <property type="evidence" value="ECO:0007669"/>
    <property type="project" value="UniProtKB-EC"/>
</dbReference>
<dbReference type="EMBL" id="HACG01025470">
    <property type="protein sequence ID" value="CEK72335.1"/>
    <property type="molecule type" value="Transcribed_RNA"/>
</dbReference>
<dbReference type="EC" id="4.1.1.84" evidence="9"/>
<organism evidence="10">
    <name type="scientific">Arion vulgaris</name>
    <dbReference type="NCBI Taxonomy" id="1028688"/>
    <lineage>
        <taxon>Eukaryota</taxon>
        <taxon>Metazoa</taxon>
        <taxon>Spiralia</taxon>
        <taxon>Lophotrochozoa</taxon>
        <taxon>Mollusca</taxon>
        <taxon>Gastropoda</taxon>
        <taxon>Heterobranchia</taxon>
        <taxon>Euthyneura</taxon>
        <taxon>Panpulmonata</taxon>
        <taxon>Eupulmonata</taxon>
        <taxon>Stylommatophora</taxon>
        <taxon>Helicina</taxon>
        <taxon>Arionoidea</taxon>
        <taxon>Arionidae</taxon>
        <taxon>Arion</taxon>
    </lineage>
</organism>
<proteinExistence type="inferred from homology"/>
<comment type="subunit">
    <text evidence="3">Homotrimer.</text>
</comment>
<keyword evidence="7" id="KW-0456">Lyase</keyword>
<evidence type="ECO:0000313" key="10">
    <source>
        <dbReference type="EMBL" id="CEK72335.1"/>
    </source>
</evidence>
<evidence type="ECO:0000256" key="3">
    <source>
        <dbReference type="ARBA" id="ARBA00011233"/>
    </source>
</evidence>
<comment type="similarity">
    <text evidence="2">Belongs to the MIF family.</text>
</comment>
<evidence type="ECO:0000256" key="4">
    <source>
        <dbReference type="ARBA" id="ARBA00022490"/>
    </source>
</evidence>
<reference evidence="10" key="1">
    <citation type="submission" date="2014-12" db="EMBL/GenBank/DDBJ databases">
        <title>Insight into the proteome of Arion vulgaris.</title>
        <authorList>
            <person name="Aradska J."/>
            <person name="Bulat T."/>
            <person name="Smidak R."/>
            <person name="Sarate P."/>
            <person name="Gangsoo J."/>
            <person name="Sialana F."/>
            <person name="Bilban M."/>
            <person name="Lubec G."/>
        </authorList>
    </citation>
    <scope>NUCLEOTIDE SEQUENCE</scope>
    <source>
        <tissue evidence="10">Skin</tissue>
    </source>
</reference>
<dbReference type="Pfam" id="PF01187">
    <property type="entry name" value="MIF"/>
    <property type="match status" value="1"/>
</dbReference>
<dbReference type="GO" id="GO:0005737">
    <property type="term" value="C:cytoplasm"/>
    <property type="evidence" value="ECO:0007669"/>
    <property type="project" value="UniProtKB-SubCell"/>
</dbReference>
<dbReference type="GO" id="GO:0050178">
    <property type="term" value="F:phenylpyruvate tautomerase activity"/>
    <property type="evidence" value="ECO:0007669"/>
    <property type="project" value="TreeGrafter"/>
</dbReference>
<evidence type="ECO:0000256" key="5">
    <source>
        <dbReference type="ARBA" id="ARBA00022990"/>
    </source>
</evidence>
<name>A0A0B6ZX45_9EUPU</name>
<protein>
    <recommendedName>
        <fullName evidence="9">D-dopachrome decarboxylase</fullName>
        <ecNumber evidence="9">4.1.1.84</ecNumber>
    </recommendedName>
</protein>
<dbReference type="AlphaFoldDB" id="A0A0B6ZX45"/>
<dbReference type="InterPro" id="IPR001398">
    <property type="entry name" value="Macrophage_inhib_fac"/>
</dbReference>
<keyword evidence="5" id="KW-0007">Acetylation</keyword>